<accession>A0ABZ1CGG7</accession>
<dbReference type="RefSeq" id="WP_324778795.1">
    <property type="nucleotide sequence ID" value="NZ_CP141769.1"/>
</dbReference>
<name>A0ABZ1CGG7_9PROT</name>
<dbReference type="Gene3D" id="1.10.10.2910">
    <property type="match status" value="1"/>
</dbReference>
<dbReference type="PANTHER" id="PTHR43236">
    <property type="entry name" value="ANTITOXIN HIGA1"/>
    <property type="match status" value="1"/>
</dbReference>
<dbReference type="Proteomes" id="UP001334732">
    <property type="component" value="Chromosome"/>
</dbReference>
<protein>
    <submittedName>
        <fullName evidence="2">ImmA/IrrE family metallo-endopeptidase</fullName>
    </submittedName>
</protein>
<dbReference type="InterPro" id="IPR052345">
    <property type="entry name" value="Rad_response_metalloprotease"/>
</dbReference>
<sequence>MTANPERAREAARAILRAFGVKGVPVPVERIIKARNIVLQYAPLEEDLSGMAYIKDGVGIIGVNALHHPNRQRFSAAHELGHHELHAQEIGKAVHVDKGFRVLLRDDVSSQGIDPLEIEANAFASELLMPSEFLLSALDAGGLDIEDDAGIEALARKFRVSAAAMRYRLAGRF</sequence>
<gene>
    <name evidence="2" type="ORF">VA613_09235</name>
</gene>
<feature type="domain" description="IrrE N-terminal-like" evidence="1">
    <location>
        <begin position="34"/>
        <end position="169"/>
    </location>
</feature>
<proteinExistence type="predicted"/>
<evidence type="ECO:0000259" key="1">
    <source>
        <dbReference type="Pfam" id="PF06114"/>
    </source>
</evidence>
<dbReference type="Pfam" id="PF06114">
    <property type="entry name" value="Peptidase_M78"/>
    <property type="match status" value="1"/>
</dbReference>
<dbReference type="InterPro" id="IPR010359">
    <property type="entry name" value="IrrE_HExxH"/>
</dbReference>
<evidence type="ECO:0000313" key="2">
    <source>
        <dbReference type="EMBL" id="WRS38195.1"/>
    </source>
</evidence>
<dbReference type="PANTHER" id="PTHR43236:SF2">
    <property type="entry name" value="BLL0069 PROTEIN"/>
    <property type="match status" value="1"/>
</dbReference>
<keyword evidence="3" id="KW-1185">Reference proteome</keyword>
<evidence type="ECO:0000313" key="3">
    <source>
        <dbReference type="Proteomes" id="UP001334732"/>
    </source>
</evidence>
<reference evidence="2 3" key="1">
    <citation type="submission" date="2023-12" db="EMBL/GenBank/DDBJ databases">
        <title>Thiobacillus sedimentum sp. nov., a chemolithoautotrophic sulfur-oxidizing bacterium isolated from freshwater sediment.</title>
        <authorList>
            <person name="Luo J."/>
            <person name="Dai C."/>
        </authorList>
    </citation>
    <scope>NUCLEOTIDE SEQUENCE [LARGE SCALE GENOMIC DNA]</scope>
    <source>
        <strain evidence="2 3">SCUT-2</strain>
    </source>
</reference>
<dbReference type="EMBL" id="CP141769">
    <property type="protein sequence ID" value="WRS38195.1"/>
    <property type="molecule type" value="Genomic_DNA"/>
</dbReference>
<organism evidence="2 3">
    <name type="scientific">Thiobacillus sedimenti</name>
    <dbReference type="NCBI Taxonomy" id="3110231"/>
    <lineage>
        <taxon>Bacteria</taxon>
        <taxon>Pseudomonadati</taxon>
        <taxon>Pseudomonadota</taxon>
        <taxon>Betaproteobacteria</taxon>
        <taxon>Nitrosomonadales</taxon>
        <taxon>Thiobacillaceae</taxon>
        <taxon>Thiobacillus</taxon>
    </lineage>
</organism>